<dbReference type="PANTHER" id="PTHR35145:SF1">
    <property type="entry name" value="CYTOPLASMIC PROTEIN"/>
    <property type="match status" value="1"/>
</dbReference>
<keyword evidence="2" id="KW-1185">Reference proteome</keyword>
<dbReference type="EMBL" id="ABJK02000016">
    <property type="protein sequence ID" value="EDT48126.1"/>
    <property type="molecule type" value="Genomic_DNA"/>
</dbReference>
<name>A0ABM9XFQ2_9STRE</name>
<dbReference type="Gene3D" id="3.90.1150.30">
    <property type="match status" value="1"/>
</dbReference>
<dbReference type="Pfam" id="PF04237">
    <property type="entry name" value="YjbR"/>
    <property type="match status" value="1"/>
</dbReference>
<dbReference type="InterPro" id="IPR058532">
    <property type="entry name" value="YjbR/MT2646/Rv2570-like"/>
</dbReference>
<protein>
    <recommendedName>
        <fullName evidence="3">MmcQ family protein</fullName>
    </recommendedName>
</protein>
<proteinExistence type="predicted"/>
<reference evidence="1" key="1">
    <citation type="submission" date="2008-03" db="EMBL/GenBank/DDBJ databases">
        <authorList>
            <person name="Fulton L."/>
            <person name="Clifton S."/>
            <person name="Fulton B."/>
            <person name="Xu J."/>
            <person name="Minx P."/>
            <person name="Pepin K.H."/>
            <person name="Johnson M."/>
            <person name="Thiruvilangam P."/>
            <person name="Bhonagiri V."/>
            <person name="Nash W.E."/>
            <person name="Mardis E.R."/>
            <person name="Wilson R.K."/>
        </authorList>
    </citation>
    <scope>NUCLEOTIDE SEQUENCE</scope>
    <source>
        <strain evidence="1">ATCC BAA-102</strain>
    </source>
</reference>
<dbReference type="InterPro" id="IPR038056">
    <property type="entry name" value="YjbR-like_sf"/>
</dbReference>
<evidence type="ECO:0008006" key="3">
    <source>
        <dbReference type="Google" id="ProtNLM"/>
    </source>
</evidence>
<dbReference type="InterPro" id="IPR007351">
    <property type="entry name" value="YjbR"/>
</dbReference>
<evidence type="ECO:0000313" key="1">
    <source>
        <dbReference type="EMBL" id="EDT48126.1"/>
    </source>
</evidence>
<dbReference type="SUPFAM" id="SSF88697">
    <property type="entry name" value="PUA domain-like"/>
    <property type="match status" value="1"/>
</dbReference>
<evidence type="ECO:0000313" key="2">
    <source>
        <dbReference type="Proteomes" id="UP000005602"/>
    </source>
</evidence>
<dbReference type="PANTHER" id="PTHR35145">
    <property type="entry name" value="CYTOPLASMIC PROTEIN-RELATED"/>
    <property type="match status" value="1"/>
</dbReference>
<reference evidence="1" key="2">
    <citation type="submission" date="2013-09" db="EMBL/GenBank/DDBJ databases">
        <title>Draft genome sequence of Streptococcus infantarius subsp. infantarius ATCC BAA-102.</title>
        <authorList>
            <person name="Sudarsanam P."/>
            <person name="Ley R."/>
            <person name="Guruge J."/>
            <person name="Turnbaugh P.J."/>
            <person name="Mahowald M."/>
            <person name="Liep D."/>
            <person name="Gordon J."/>
        </authorList>
    </citation>
    <scope>NUCLEOTIDE SEQUENCE</scope>
    <source>
        <strain evidence="1">ATCC BAA-102</strain>
    </source>
</reference>
<comment type="caution">
    <text evidence="1">The sequence shown here is derived from an EMBL/GenBank/DDBJ whole genome shotgun (WGS) entry which is preliminary data.</text>
</comment>
<dbReference type="SUPFAM" id="SSF142906">
    <property type="entry name" value="YjbR-like"/>
    <property type="match status" value="1"/>
</dbReference>
<accession>A0ABM9XFQ2</accession>
<sequence length="381" mass="43301">MNDVKIFAIMNLYIYLKGASMSVESNFFAKKRVVLERLVAFGFEKSEAGYDYAELILNGDFEVRVHVSLDGQVSAKVIDTDLNEEYLALHVPAASGNFVGQVREAYQEVLERVSEACFEALPFASDQMNRLANHLKATYGDDFDHPFEKYPDFSSFRYPDNQKWYGLVMTIARGKLNLGEEQWSQEALDDKVEIINIKVEQAKLPELIEITGVYPSYHMNKKSWVSVVLDETVPDELLFSLVDNSRALVAGKALGSSSGPDYWIIPANPKYYDIDAEFAANKVILWTQKASIKKGDFVAIYMTAPTKAVRYFCQVLEADLPNDAYRDEPSIKKLMKIQLLHTFSDEQVTFDTLKFCGVKAVRGPRRMTKELIEKIDSLRNK</sequence>
<dbReference type="Proteomes" id="UP000005602">
    <property type="component" value="Unassembled WGS sequence"/>
</dbReference>
<organism evidence="1 2">
    <name type="scientific">Streptococcus infantarius subsp. infantarius ATCC BAA-102</name>
    <dbReference type="NCBI Taxonomy" id="471872"/>
    <lineage>
        <taxon>Bacteria</taxon>
        <taxon>Bacillati</taxon>
        <taxon>Bacillota</taxon>
        <taxon>Bacilli</taxon>
        <taxon>Lactobacillales</taxon>
        <taxon>Streptococcaceae</taxon>
        <taxon>Streptococcus</taxon>
    </lineage>
</organism>
<dbReference type="InterPro" id="IPR015947">
    <property type="entry name" value="PUA-like_sf"/>
</dbReference>
<gene>
    <name evidence="1" type="ORF">STRINF_00693</name>
</gene>